<evidence type="ECO:0000313" key="2">
    <source>
        <dbReference type="EMBL" id="CAG4882940.1"/>
    </source>
</evidence>
<gene>
    <name evidence="2" type="ORF">GTOL_10822</name>
</gene>
<accession>A0A916N874</accession>
<dbReference type="RefSeq" id="WP_220634956.1">
    <property type="nucleotide sequence ID" value="NZ_CAJQUM010000001.1"/>
</dbReference>
<dbReference type="AlphaFoldDB" id="A0A916N874"/>
<dbReference type="EMBL" id="CAJQUM010000001">
    <property type="protein sequence ID" value="CAG4882940.1"/>
    <property type="molecule type" value="Genomic_DNA"/>
</dbReference>
<proteinExistence type="predicted"/>
<evidence type="ECO:0000256" key="1">
    <source>
        <dbReference type="SAM" id="Phobius"/>
    </source>
</evidence>
<keyword evidence="3" id="KW-1185">Reference proteome</keyword>
<evidence type="ECO:0008006" key="4">
    <source>
        <dbReference type="Google" id="ProtNLM"/>
    </source>
</evidence>
<name>A0A916N874_9PROT</name>
<reference evidence="2" key="1">
    <citation type="submission" date="2021-04" db="EMBL/GenBank/DDBJ databases">
        <authorList>
            <person name="Hornung B."/>
        </authorList>
    </citation>
    <scope>NUCLEOTIDE SEQUENCE</scope>
    <source>
        <strain evidence="2">G5G6</strain>
    </source>
</reference>
<evidence type="ECO:0000313" key="3">
    <source>
        <dbReference type="Proteomes" id="UP000742786"/>
    </source>
</evidence>
<keyword evidence="1" id="KW-0812">Transmembrane</keyword>
<dbReference type="InterPro" id="IPR014717">
    <property type="entry name" value="Transl_elong_EF1B/ribsomal_bS6"/>
</dbReference>
<keyword evidence="1" id="KW-1133">Transmembrane helix</keyword>
<dbReference type="Gene3D" id="3.30.70.60">
    <property type="match status" value="1"/>
</dbReference>
<sequence length="172" mass="18100">MKIVVPEKLGVPGVVGIGLLLFCLSFYFGNIAPLRTELTSLENEKVQLAATAAALADAAHGADSARGAGTAKGLPSLTAAPELLMQLNSLAEKHGLVVERTSYQFKGKDGPPRLEISMPLKASYPSLRAYLRDAMALTTSASLDELTLQRSQASDPAVDAQVRLSYGFAATP</sequence>
<dbReference type="InterPro" id="IPR034756">
    <property type="entry name" value="T2SSM_b"/>
</dbReference>
<dbReference type="Proteomes" id="UP000742786">
    <property type="component" value="Unassembled WGS sequence"/>
</dbReference>
<keyword evidence="1" id="KW-0472">Membrane</keyword>
<dbReference type="Pfam" id="PF10741">
    <property type="entry name" value="T2SSM_b"/>
    <property type="match status" value="1"/>
</dbReference>
<comment type="caution">
    <text evidence="2">The sequence shown here is derived from an EMBL/GenBank/DDBJ whole genome shotgun (WGS) entry which is preliminary data.</text>
</comment>
<organism evidence="2 3">
    <name type="scientific">Georgfuchsia toluolica</name>
    <dbReference type="NCBI Taxonomy" id="424218"/>
    <lineage>
        <taxon>Bacteria</taxon>
        <taxon>Pseudomonadati</taxon>
        <taxon>Pseudomonadota</taxon>
        <taxon>Betaproteobacteria</taxon>
        <taxon>Nitrosomonadales</taxon>
        <taxon>Sterolibacteriaceae</taxon>
        <taxon>Georgfuchsia</taxon>
    </lineage>
</organism>
<protein>
    <recommendedName>
        <fullName evidence="4">Type 4a pilus biogenesis protein PilO</fullName>
    </recommendedName>
</protein>
<feature type="transmembrane region" description="Helical" evidence="1">
    <location>
        <begin position="9"/>
        <end position="28"/>
    </location>
</feature>